<dbReference type="InterPro" id="IPR009057">
    <property type="entry name" value="Homeodomain-like_sf"/>
</dbReference>
<evidence type="ECO:0000313" key="2">
    <source>
        <dbReference type="EMBL" id="KAK6166823.1"/>
    </source>
</evidence>
<organism evidence="2 3">
    <name type="scientific">Patella caerulea</name>
    <name type="common">Rayed Mediterranean limpet</name>
    <dbReference type="NCBI Taxonomy" id="87958"/>
    <lineage>
        <taxon>Eukaryota</taxon>
        <taxon>Metazoa</taxon>
        <taxon>Spiralia</taxon>
        <taxon>Lophotrochozoa</taxon>
        <taxon>Mollusca</taxon>
        <taxon>Gastropoda</taxon>
        <taxon>Patellogastropoda</taxon>
        <taxon>Patelloidea</taxon>
        <taxon>Patellidae</taxon>
        <taxon>Patella</taxon>
    </lineage>
</organism>
<dbReference type="PANTHER" id="PTHR46791">
    <property type="entry name" value="EXPRESSED PROTEIN"/>
    <property type="match status" value="1"/>
</dbReference>
<dbReference type="SUPFAM" id="SSF53098">
    <property type="entry name" value="Ribonuclease H-like"/>
    <property type="match status" value="1"/>
</dbReference>
<dbReference type="GO" id="GO:0003676">
    <property type="term" value="F:nucleic acid binding"/>
    <property type="evidence" value="ECO:0007669"/>
    <property type="project" value="InterPro"/>
</dbReference>
<dbReference type="PANTHER" id="PTHR46791:SF5">
    <property type="entry name" value="CLR5 DOMAIN-CONTAINING PROTEIN-RELATED"/>
    <property type="match status" value="1"/>
</dbReference>
<dbReference type="Proteomes" id="UP001347796">
    <property type="component" value="Unassembled WGS sequence"/>
</dbReference>
<feature type="domain" description="Integrase catalytic" evidence="1">
    <location>
        <begin position="138"/>
        <end position="316"/>
    </location>
</feature>
<evidence type="ECO:0000313" key="3">
    <source>
        <dbReference type="Proteomes" id="UP001347796"/>
    </source>
</evidence>
<protein>
    <recommendedName>
        <fullName evidence="1">Integrase catalytic domain-containing protein</fullName>
    </recommendedName>
</protein>
<proteinExistence type="predicted"/>
<dbReference type="Pfam" id="PF24764">
    <property type="entry name" value="rva_4"/>
    <property type="match status" value="1"/>
</dbReference>
<dbReference type="SUPFAM" id="SSF46689">
    <property type="entry name" value="Homeodomain-like"/>
    <property type="match status" value="1"/>
</dbReference>
<dbReference type="InterPro" id="IPR058913">
    <property type="entry name" value="Integrase_dom_put"/>
</dbReference>
<comment type="caution">
    <text evidence="2">The sequence shown here is derived from an EMBL/GenBank/DDBJ whole genome shotgun (WGS) entry which is preliminary data.</text>
</comment>
<keyword evidence="3" id="KW-1185">Reference proteome</keyword>
<gene>
    <name evidence="2" type="ORF">SNE40_023438</name>
</gene>
<dbReference type="AlphaFoldDB" id="A0AAN8G327"/>
<sequence length="404" mass="47220">MMKLRTECLKFSAPRIKNHLNAKFEINRTILVELIESGFTVVEISKLLSVSERTIYRRMAAFNISVYDFSDIEDDILISKIDDVLRQFPRNGETMVRAVLQECGIKITRSRLRNILHEIDRDGIKERRRGRLHRRVYNVQAPMHLWHLDTNHKLIRWHFVIAGGIDGFSRFVVFLNCIGDNKADTIFRCFKEATGKYGTPLRVRSDQGMENFKVAESMLQLRGPSSMITGKSTHNQRIERLWRDVFEGVLAFYYELFYFLEERGILDPLNEVHLYAIHYVYLLRINSKLEIWKNAWARHRLRTVGTSPLRLFLAGSFNLPVPPVPMSEDNSHYGVEGQVDIDVIDNPRPQLNPINLNAPPDFERQLFSQYPVNRLSENHGIDLYMDVVRYLNNLEINTNVSQRI</sequence>
<dbReference type="EMBL" id="JAZGQO010000021">
    <property type="protein sequence ID" value="KAK6166823.1"/>
    <property type="molecule type" value="Genomic_DNA"/>
</dbReference>
<dbReference type="InterPro" id="IPR036397">
    <property type="entry name" value="RNaseH_sf"/>
</dbReference>
<accession>A0AAN8G327</accession>
<dbReference type="GO" id="GO:0015074">
    <property type="term" value="P:DNA integration"/>
    <property type="evidence" value="ECO:0007669"/>
    <property type="project" value="InterPro"/>
</dbReference>
<reference evidence="2 3" key="1">
    <citation type="submission" date="2024-01" db="EMBL/GenBank/DDBJ databases">
        <title>The genome of the rayed Mediterranean limpet Patella caerulea (Linnaeus, 1758).</title>
        <authorList>
            <person name="Anh-Thu Weber A."/>
            <person name="Halstead-Nussloch G."/>
        </authorList>
    </citation>
    <scope>NUCLEOTIDE SEQUENCE [LARGE SCALE GENOMIC DNA]</scope>
    <source>
        <strain evidence="2">AATW-2023a</strain>
        <tissue evidence="2">Whole specimen</tissue>
    </source>
</reference>
<name>A0AAN8G327_PATCE</name>
<dbReference type="Gene3D" id="3.30.420.10">
    <property type="entry name" value="Ribonuclease H-like superfamily/Ribonuclease H"/>
    <property type="match status" value="1"/>
</dbReference>
<dbReference type="InterPro" id="IPR001584">
    <property type="entry name" value="Integrase_cat-core"/>
</dbReference>
<evidence type="ECO:0000259" key="1">
    <source>
        <dbReference type="PROSITE" id="PS50994"/>
    </source>
</evidence>
<dbReference type="InterPro" id="IPR012337">
    <property type="entry name" value="RNaseH-like_sf"/>
</dbReference>
<dbReference type="PROSITE" id="PS50994">
    <property type="entry name" value="INTEGRASE"/>
    <property type="match status" value="1"/>
</dbReference>